<keyword evidence="15" id="KW-1185">Reference proteome</keyword>
<dbReference type="InterPro" id="IPR015947">
    <property type="entry name" value="PUA-like_sf"/>
</dbReference>
<evidence type="ECO:0000313" key="15">
    <source>
        <dbReference type="Proteomes" id="UP000504609"/>
    </source>
</evidence>
<dbReference type="InterPro" id="IPR007728">
    <property type="entry name" value="Pre-SET_dom"/>
</dbReference>
<dbReference type="PROSITE" id="PS50867">
    <property type="entry name" value="PRE_SET"/>
    <property type="match status" value="1"/>
</dbReference>
<dbReference type="SUPFAM" id="SSF88697">
    <property type="entry name" value="PUA domain-like"/>
    <property type="match status" value="1"/>
</dbReference>
<evidence type="ECO:0000256" key="7">
    <source>
        <dbReference type="ARBA" id="ARBA00023242"/>
    </source>
</evidence>
<evidence type="ECO:0000256" key="4">
    <source>
        <dbReference type="ARBA" id="ARBA00022679"/>
    </source>
</evidence>
<dbReference type="InterPro" id="IPR036987">
    <property type="entry name" value="SRA-YDG_sf"/>
</dbReference>
<organism evidence="15 16">
    <name type="scientific">Cucurbita moschata</name>
    <name type="common">Winter crookneck squash</name>
    <name type="synonym">Cucurbita pepo var. moschata</name>
    <dbReference type="NCBI Taxonomy" id="3662"/>
    <lineage>
        <taxon>Eukaryota</taxon>
        <taxon>Viridiplantae</taxon>
        <taxon>Streptophyta</taxon>
        <taxon>Embryophyta</taxon>
        <taxon>Tracheophyta</taxon>
        <taxon>Spermatophyta</taxon>
        <taxon>Magnoliopsida</taxon>
        <taxon>eudicotyledons</taxon>
        <taxon>Gunneridae</taxon>
        <taxon>Pentapetalae</taxon>
        <taxon>rosids</taxon>
        <taxon>fabids</taxon>
        <taxon>Cucurbitales</taxon>
        <taxon>Cucurbitaceae</taxon>
        <taxon>Cucurbiteae</taxon>
        <taxon>Cucurbita</taxon>
    </lineage>
</organism>
<dbReference type="Pfam" id="PF05033">
    <property type="entry name" value="Pre-SET"/>
    <property type="match status" value="1"/>
</dbReference>
<dbReference type="AlphaFoldDB" id="A0A6J1E6A4"/>
<dbReference type="PROSITE" id="PS51015">
    <property type="entry name" value="YDG"/>
    <property type="match status" value="1"/>
</dbReference>
<feature type="domain" description="Pre-SET" evidence="12">
    <location>
        <begin position="762"/>
        <end position="822"/>
    </location>
</feature>
<keyword evidence="3" id="KW-0489">Methyltransferase</keyword>
<dbReference type="PROSITE" id="PS50868">
    <property type="entry name" value="POST_SET"/>
    <property type="match status" value="1"/>
</dbReference>
<dbReference type="SUPFAM" id="SSF82199">
    <property type="entry name" value="SET domain"/>
    <property type="match status" value="1"/>
</dbReference>
<evidence type="ECO:0000256" key="8">
    <source>
        <dbReference type="ARBA" id="ARBA00023328"/>
    </source>
</evidence>
<dbReference type="RefSeq" id="XP_022923402.1">
    <property type="nucleotide sequence ID" value="XM_023067634.1"/>
</dbReference>
<dbReference type="InterPro" id="IPR003105">
    <property type="entry name" value="SRA_YDG"/>
</dbReference>
<evidence type="ECO:0000259" key="12">
    <source>
        <dbReference type="PROSITE" id="PS50867"/>
    </source>
</evidence>
<keyword evidence="2" id="KW-0158">Chromosome</keyword>
<evidence type="ECO:0000313" key="17">
    <source>
        <dbReference type="RefSeq" id="XP_022923400.1"/>
    </source>
</evidence>
<dbReference type="SMART" id="SM00508">
    <property type="entry name" value="PostSET"/>
    <property type="match status" value="1"/>
</dbReference>
<dbReference type="PANTHER" id="PTHR45660">
    <property type="entry name" value="HISTONE-LYSINE N-METHYLTRANSFERASE SETMAR"/>
    <property type="match status" value="1"/>
</dbReference>
<evidence type="ECO:0000256" key="10">
    <source>
        <dbReference type="SAM" id="MobiDB-lite"/>
    </source>
</evidence>
<dbReference type="SMR" id="A0A6J1E6A4"/>
<evidence type="ECO:0000313" key="16">
    <source>
        <dbReference type="RefSeq" id="XP_022923399.1"/>
    </source>
</evidence>
<dbReference type="CDD" id="cd10545">
    <property type="entry name" value="SET_AtSUVH-like"/>
    <property type="match status" value="1"/>
</dbReference>
<dbReference type="PROSITE" id="PS51575">
    <property type="entry name" value="SAM_MT43_SUVAR39_2"/>
    <property type="match status" value="1"/>
</dbReference>
<sequence>MSLKCNDSMERIQRLSIENGDSFPHSELLKYKRRKVSVVRDFPPGCGQSVLQNNSIPIKGVIGDIIESSLSVHHEVLGSVKMSNAHTALDFATKGTTILHLEDGHSTVKAASSLLTEDLESRDGLSKNIKCSAEDEPLLKTLHGVVVSARKEEVLEPSKLRPCSPPNYPTFVSNGKNVKKVVVRKYPPRRVVSAVRDFPPFCGQNAPPLSNVECPPVIDSQNNFEHHYKSLNLDKDVECVADNAHKEKHNIELAEDLAKLTMDKICADLIEETIKATEMQSKCGLRNECTLEKCTKTSCSDQSKLDNKCQSTLNEVKEGLEENFSKEIVVFRGEAPPKENILDTPSNQKQLKLVPLEETLSSERLIVLGLMASSNCPWRQGKSNNKPSPGGGSSGRKLKKRGQLEKTEPILRKEDTRENHKNSSKKTSSVKSDAVNGDMHQLVIADSSISVSDDENNDSHLNLRPYNTDVSLIPFSQINEIGNEHGSDSKGTRTRVRETLRLFQAVCRKLLQEEEAGKKVPGNASRRIDFIAAKILRDKGKYVNVCKQILGPVPGVEVGDEFRYRIELNIIGLHRQVQGGIDYVKCGKKILATSIVASGGYTNNLDNSDVLIYTGQGGNMMNSDKKPEDQKLERGNLALKNSFDEKSPVRVIRGYESSDGKTYVFDGLYLVEKWWQDMGPHGKLIYKFQLCRIPGQPELAWKELKRSKKFKVREGLCADDISQGKESIPVCAVNIIDDEKPPPFSYINKVIYPDWCRPIPLKGCDCTAGCSDSERCHCAVLNGGEIPFNHNGAIVEAKSLVYECGPSCKCPPSCHNRVGQRGIKFQLEVFKTKSRGWGVRSLNSIPSGSFICEYVGELLEDKEAEQRTGNDEYLFDIGNNFSDNSLWDGLSTLLPDTQANACDIVEDGSFTIDAANYGNIGRFINHSCSPNLYAQNVLYDHEDKRIPHIMFFAAENIPPLQELSYHYNYMIDQVRDSDGNVKKKRCHCGSVECTGWMY</sequence>
<feature type="domain" description="Post-SET" evidence="13">
    <location>
        <begin position="982"/>
        <end position="998"/>
    </location>
</feature>
<feature type="domain" description="SET" evidence="11">
    <location>
        <begin position="825"/>
        <end position="968"/>
    </location>
</feature>
<dbReference type="KEGG" id="cmos:111431109"/>
<feature type="compositionally biased region" description="Basic and acidic residues" evidence="10">
    <location>
        <begin position="402"/>
        <end position="421"/>
    </location>
</feature>
<dbReference type="RefSeq" id="XP_022923399.1">
    <property type="nucleotide sequence ID" value="XM_023067631.1"/>
</dbReference>
<evidence type="ECO:0000256" key="6">
    <source>
        <dbReference type="ARBA" id="ARBA00022853"/>
    </source>
</evidence>
<feature type="region of interest" description="Disordered" evidence="10">
    <location>
        <begin position="376"/>
        <end position="436"/>
    </location>
</feature>
<dbReference type="SMART" id="SM00466">
    <property type="entry name" value="SRA"/>
    <property type="match status" value="1"/>
</dbReference>
<evidence type="ECO:0000256" key="1">
    <source>
        <dbReference type="ARBA" id="ARBA00004584"/>
    </source>
</evidence>
<dbReference type="InterPro" id="IPR001214">
    <property type="entry name" value="SET_dom"/>
</dbReference>
<feature type="domain" description="YDG" evidence="14">
    <location>
        <begin position="551"/>
        <end position="692"/>
    </location>
</feature>
<dbReference type="Proteomes" id="UP000504609">
    <property type="component" value="Unplaced"/>
</dbReference>
<reference evidence="16 17" key="1">
    <citation type="submission" date="2025-04" db="UniProtKB">
        <authorList>
            <consortium name="RefSeq"/>
        </authorList>
    </citation>
    <scope>IDENTIFICATION</scope>
    <source>
        <tissue evidence="16 17">Young leaves</tissue>
    </source>
</reference>
<dbReference type="GO" id="GO:0032259">
    <property type="term" value="P:methylation"/>
    <property type="evidence" value="ECO:0007669"/>
    <property type="project" value="UniProtKB-KW"/>
</dbReference>
<protein>
    <submittedName>
        <fullName evidence="16 17">Histone-lysine N-methyltransferase, H3 lysine-9 specific SUVH6-like</fullName>
    </submittedName>
</protein>
<evidence type="ECO:0000313" key="19">
    <source>
        <dbReference type="RefSeq" id="XP_022923402.1"/>
    </source>
</evidence>
<dbReference type="GO" id="GO:0008270">
    <property type="term" value="F:zinc ion binding"/>
    <property type="evidence" value="ECO:0007669"/>
    <property type="project" value="InterPro"/>
</dbReference>
<evidence type="ECO:0000259" key="11">
    <source>
        <dbReference type="PROSITE" id="PS50280"/>
    </source>
</evidence>
<evidence type="ECO:0000256" key="9">
    <source>
        <dbReference type="PROSITE-ProRule" id="PRU00358"/>
    </source>
</evidence>
<keyword evidence="8" id="KW-0137">Centromere</keyword>
<dbReference type="GO" id="GO:0042054">
    <property type="term" value="F:histone methyltransferase activity"/>
    <property type="evidence" value="ECO:0007669"/>
    <property type="project" value="InterPro"/>
</dbReference>
<dbReference type="GO" id="GO:0003690">
    <property type="term" value="F:double-stranded DNA binding"/>
    <property type="evidence" value="ECO:0007669"/>
    <property type="project" value="TreeGrafter"/>
</dbReference>
<dbReference type="Pfam" id="PF00856">
    <property type="entry name" value="SET"/>
    <property type="match status" value="1"/>
</dbReference>
<dbReference type="InterPro" id="IPR025794">
    <property type="entry name" value="H3-K9-MeTrfase_plant"/>
</dbReference>
<keyword evidence="6" id="KW-0156">Chromatin regulator</keyword>
<keyword evidence="4" id="KW-0808">Transferase</keyword>
<evidence type="ECO:0000256" key="5">
    <source>
        <dbReference type="ARBA" id="ARBA00022691"/>
    </source>
</evidence>
<dbReference type="Pfam" id="PF02182">
    <property type="entry name" value="SAD_SRA"/>
    <property type="match status" value="1"/>
</dbReference>
<name>A0A6J1E6A4_CUCMO</name>
<dbReference type="GO" id="GO:0005634">
    <property type="term" value="C:nucleus"/>
    <property type="evidence" value="ECO:0007669"/>
    <property type="project" value="UniProtKB-SubCell"/>
</dbReference>
<dbReference type="RefSeq" id="XP_022923400.1">
    <property type="nucleotide sequence ID" value="XM_023067632.1"/>
</dbReference>
<evidence type="ECO:0000256" key="2">
    <source>
        <dbReference type="ARBA" id="ARBA00022454"/>
    </source>
</evidence>
<evidence type="ECO:0000256" key="3">
    <source>
        <dbReference type="ARBA" id="ARBA00022603"/>
    </source>
</evidence>
<dbReference type="RefSeq" id="XP_022923401.1">
    <property type="nucleotide sequence ID" value="XM_023067633.1"/>
</dbReference>
<dbReference type="PROSITE" id="PS50280">
    <property type="entry name" value="SET"/>
    <property type="match status" value="1"/>
</dbReference>
<dbReference type="InterPro" id="IPR003616">
    <property type="entry name" value="Post-SET_dom"/>
</dbReference>
<dbReference type="PANTHER" id="PTHR45660:SF46">
    <property type="entry name" value="HISTONE-LYSINE N-METHYLTRANSFERASE, H3 LYSINE-9 SPECIFIC SUVH6"/>
    <property type="match status" value="1"/>
</dbReference>
<evidence type="ECO:0000259" key="13">
    <source>
        <dbReference type="PROSITE" id="PS50868"/>
    </source>
</evidence>
<dbReference type="Gene3D" id="2.170.270.10">
    <property type="entry name" value="SET domain"/>
    <property type="match status" value="1"/>
</dbReference>
<dbReference type="InterPro" id="IPR046341">
    <property type="entry name" value="SET_dom_sf"/>
</dbReference>
<dbReference type="Gene3D" id="2.30.280.10">
    <property type="entry name" value="SRA-YDG"/>
    <property type="match status" value="1"/>
</dbReference>
<dbReference type="GeneID" id="111431109"/>
<keyword evidence="7 9" id="KW-0539">Nucleus</keyword>
<dbReference type="SMART" id="SM00468">
    <property type="entry name" value="PreSET"/>
    <property type="match status" value="1"/>
</dbReference>
<gene>
    <name evidence="16 17 18 19" type="primary">LOC111431109</name>
</gene>
<evidence type="ECO:0000313" key="18">
    <source>
        <dbReference type="RefSeq" id="XP_022923401.1"/>
    </source>
</evidence>
<dbReference type="SMART" id="SM00317">
    <property type="entry name" value="SET"/>
    <property type="match status" value="1"/>
</dbReference>
<dbReference type="InterPro" id="IPR051357">
    <property type="entry name" value="H3K9_HMTase_SUVAR3-9"/>
</dbReference>
<dbReference type="GO" id="GO:0000775">
    <property type="term" value="C:chromosome, centromeric region"/>
    <property type="evidence" value="ECO:0007669"/>
    <property type="project" value="UniProtKB-SubCell"/>
</dbReference>
<accession>A0A6J1E6A4</accession>
<keyword evidence="5" id="KW-0949">S-adenosyl-L-methionine</keyword>
<evidence type="ECO:0000259" key="14">
    <source>
        <dbReference type="PROSITE" id="PS51015"/>
    </source>
</evidence>
<proteinExistence type="predicted"/>
<comment type="subcellular location">
    <subcellularLocation>
        <location evidence="1">Chromosome</location>
        <location evidence="1">Centromere</location>
    </subcellularLocation>
    <subcellularLocation>
        <location evidence="9">Nucleus</location>
    </subcellularLocation>
</comment>